<evidence type="ECO:0000313" key="3">
    <source>
        <dbReference type="EMBL" id="ETO13302.1"/>
    </source>
</evidence>
<feature type="region of interest" description="Disordered" evidence="1">
    <location>
        <begin position="168"/>
        <end position="200"/>
    </location>
</feature>
<dbReference type="Proteomes" id="UP000023152">
    <property type="component" value="Unassembled WGS sequence"/>
</dbReference>
<feature type="compositionally biased region" description="Polar residues" evidence="1">
    <location>
        <begin position="124"/>
        <end position="133"/>
    </location>
</feature>
<evidence type="ECO:0000256" key="1">
    <source>
        <dbReference type="SAM" id="MobiDB-lite"/>
    </source>
</evidence>
<protein>
    <submittedName>
        <fullName evidence="3">Uncharacterized protein</fullName>
    </submittedName>
</protein>
<keyword evidence="2" id="KW-0812">Transmembrane</keyword>
<proteinExistence type="predicted"/>
<feature type="region of interest" description="Disordered" evidence="1">
    <location>
        <begin position="96"/>
        <end position="133"/>
    </location>
</feature>
<sequence length="311" mass="36388">MTNNVLKHIPETADFSIRLYYNDTVPENYKVIIHILCVLCFDLIFLWQWMKYSPKILGYLCQVTNLHSTVQSEDLRLVRKVDTGYHSMNLQIVTGEDRFGNDHDSDNESTVQENTKHDRGANSGDENTTQNENYVENETITNKSFSHLQESSPKDFRALENRFSTIQSEAVEESSQEPLPPLPKEKNHNEEKHRLSAESGDDAKLSKISFEEFQDYVIKDHMCAMSRLTEELKLSRDNVREYLDKMVENGILYKSGNRWHFTPKDGLTKPVCDCNMIKSFVKLGKFFLKNCYLFYKHLNILNFFTQYHIRT</sequence>
<keyword evidence="2" id="KW-1133">Transmembrane helix</keyword>
<gene>
    <name evidence="3" type="ORF">RFI_24074</name>
</gene>
<reference evidence="3 4" key="1">
    <citation type="journal article" date="2013" name="Curr. Biol.">
        <title>The Genome of the Foraminiferan Reticulomyxa filosa.</title>
        <authorList>
            <person name="Glockner G."/>
            <person name="Hulsmann N."/>
            <person name="Schleicher M."/>
            <person name="Noegel A.A."/>
            <person name="Eichinger L."/>
            <person name="Gallinger C."/>
            <person name="Pawlowski J."/>
            <person name="Sierra R."/>
            <person name="Euteneuer U."/>
            <person name="Pillet L."/>
            <person name="Moustafa A."/>
            <person name="Platzer M."/>
            <person name="Groth M."/>
            <person name="Szafranski K."/>
            <person name="Schliwa M."/>
        </authorList>
    </citation>
    <scope>NUCLEOTIDE SEQUENCE [LARGE SCALE GENOMIC DNA]</scope>
</reference>
<accession>X6MIN3</accession>
<name>X6MIN3_RETFI</name>
<dbReference type="EMBL" id="ASPP01020686">
    <property type="protein sequence ID" value="ETO13302.1"/>
    <property type="molecule type" value="Genomic_DNA"/>
</dbReference>
<feature type="compositionally biased region" description="Basic and acidic residues" evidence="1">
    <location>
        <begin position="183"/>
        <end position="200"/>
    </location>
</feature>
<dbReference type="AlphaFoldDB" id="X6MIN3"/>
<evidence type="ECO:0000256" key="2">
    <source>
        <dbReference type="SAM" id="Phobius"/>
    </source>
</evidence>
<comment type="caution">
    <text evidence="3">The sequence shown here is derived from an EMBL/GenBank/DDBJ whole genome shotgun (WGS) entry which is preliminary data.</text>
</comment>
<evidence type="ECO:0000313" key="4">
    <source>
        <dbReference type="Proteomes" id="UP000023152"/>
    </source>
</evidence>
<keyword evidence="4" id="KW-1185">Reference proteome</keyword>
<organism evidence="3 4">
    <name type="scientific">Reticulomyxa filosa</name>
    <dbReference type="NCBI Taxonomy" id="46433"/>
    <lineage>
        <taxon>Eukaryota</taxon>
        <taxon>Sar</taxon>
        <taxon>Rhizaria</taxon>
        <taxon>Retaria</taxon>
        <taxon>Foraminifera</taxon>
        <taxon>Monothalamids</taxon>
        <taxon>Reticulomyxidae</taxon>
        <taxon>Reticulomyxa</taxon>
    </lineage>
</organism>
<feature type="compositionally biased region" description="Basic and acidic residues" evidence="1">
    <location>
        <begin position="96"/>
        <end position="106"/>
    </location>
</feature>
<keyword evidence="2" id="KW-0472">Membrane</keyword>
<feature type="transmembrane region" description="Helical" evidence="2">
    <location>
        <begin position="31"/>
        <end position="50"/>
    </location>
</feature>